<dbReference type="InterPro" id="IPR050210">
    <property type="entry name" value="tRNA_Adenine-N(6)_MTase"/>
</dbReference>
<dbReference type="PANTHER" id="PTHR47739:SF1">
    <property type="entry name" value="TRNA1(VAL) (ADENINE(37)-N6)-METHYLTRANSFERASE"/>
    <property type="match status" value="1"/>
</dbReference>
<comment type="caution">
    <text evidence="8">The sequence shown here is derived from an EMBL/GenBank/DDBJ whole genome shotgun (WGS) entry which is preliminary data.</text>
</comment>
<evidence type="ECO:0000256" key="1">
    <source>
        <dbReference type="ARBA" id="ARBA00022490"/>
    </source>
</evidence>
<gene>
    <name evidence="8" type="ORF">NL53_09790</name>
</gene>
<reference evidence="8 9" key="1">
    <citation type="submission" date="2014-10" db="EMBL/GenBank/DDBJ databases">
        <title>Genome sequencing of Vibrio variabilis T01.</title>
        <authorList>
            <person name="Chan K.-G."/>
            <person name="Mohamad N.I."/>
        </authorList>
    </citation>
    <scope>NUCLEOTIDE SEQUENCE [LARGE SCALE GENOMIC DNA]</scope>
    <source>
        <strain evidence="8 9">T01</strain>
    </source>
</reference>
<dbReference type="EC" id="2.1.1.223" evidence="6"/>
<dbReference type="HAMAP" id="MF_01872">
    <property type="entry name" value="tRNA_methyltr_YfiC"/>
    <property type="match status" value="1"/>
</dbReference>
<sequence>MKKTKSFEFKQFKITGGLSGMPVSTDGVLLGAWANLSQVDFLLDIGTGTGLLALMCAQRKPTLTIDAIDIDQNACDAAISNFSNSPWQDRLTLHQGDILNAEFSHRFDAIICNPPYFNSGEKAQDTSRAIARHTDTLNHSSLLTRCWERLTAQGKASFVLPATEGEAFISLAIDQGWHVQRLCRVKTTEMKAVSRLLIQIGKEPIGCETSELTIRTTDGYSDAFIQLTKAFYLKM</sequence>
<dbReference type="SUPFAM" id="SSF53335">
    <property type="entry name" value="S-adenosyl-L-methionine-dependent methyltransferases"/>
    <property type="match status" value="1"/>
</dbReference>
<dbReference type="Gene3D" id="3.40.50.150">
    <property type="entry name" value="Vaccinia Virus protein VP39"/>
    <property type="match status" value="1"/>
</dbReference>
<protein>
    <recommendedName>
        <fullName evidence="6">tRNA1(Val) (adenine(37)-N6)-methyltransferase</fullName>
        <ecNumber evidence="6">2.1.1.223</ecNumber>
    </recommendedName>
    <alternativeName>
        <fullName evidence="6">tRNA m6A37 methyltransferase</fullName>
    </alternativeName>
</protein>
<dbReference type="InterPro" id="IPR007848">
    <property type="entry name" value="Small_mtfrase_dom"/>
</dbReference>
<evidence type="ECO:0000259" key="7">
    <source>
        <dbReference type="Pfam" id="PF05175"/>
    </source>
</evidence>
<dbReference type="InterPro" id="IPR002052">
    <property type="entry name" value="DNA_methylase_N6_adenine_CS"/>
</dbReference>
<comment type="subcellular location">
    <subcellularLocation>
        <location evidence="6">Cytoplasm</location>
    </subcellularLocation>
</comment>
<keyword evidence="5 6" id="KW-0819">tRNA processing</keyword>
<dbReference type="Proteomes" id="UP000030520">
    <property type="component" value="Unassembled WGS sequence"/>
</dbReference>
<dbReference type="RefSeq" id="WP_038214639.1">
    <property type="nucleotide sequence ID" value="NZ_JRWM01000011.1"/>
</dbReference>
<accession>A0ABR4YBN5</accession>
<keyword evidence="3 6" id="KW-0808">Transferase</keyword>
<dbReference type="PROSITE" id="PS00092">
    <property type="entry name" value="N6_MTASE"/>
    <property type="match status" value="1"/>
</dbReference>
<comment type="function">
    <text evidence="6">Specifically methylates the adenine in position 37 of tRNA(1)(Val) (anticodon cmo5UAC).</text>
</comment>
<evidence type="ECO:0000313" key="9">
    <source>
        <dbReference type="Proteomes" id="UP000030520"/>
    </source>
</evidence>
<dbReference type="Pfam" id="PF05175">
    <property type="entry name" value="MTS"/>
    <property type="match status" value="1"/>
</dbReference>
<keyword evidence="2 6" id="KW-0489">Methyltransferase</keyword>
<evidence type="ECO:0000256" key="6">
    <source>
        <dbReference type="HAMAP-Rule" id="MF_01872"/>
    </source>
</evidence>
<keyword evidence="4 6" id="KW-0949">S-adenosyl-L-methionine</keyword>
<keyword evidence="9" id="KW-1185">Reference proteome</keyword>
<evidence type="ECO:0000256" key="3">
    <source>
        <dbReference type="ARBA" id="ARBA00022679"/>
    </source>
</evidence>
<keyword evidence="1 6" id="KW-0963">Cytoplasm</keyword>
<evidence type="ECO:0000256" key="5">
    <source>
        <dbReference type="ARBA" id="ARBA00022694"/>
    </source>
</evidence>
<dbReference type="InterPro" id="IPR022882">
    <property type="entry name" value="tRNA_adenine-N6_MeTrfase"/>
</dbReference>
<dbReference type="InterPro" id="IPR029063">
    <property type="entry name" value="SAM-dependent_MTases_sf"/>
</dbReference>
<organism evidence="8 9">
    <name type="scientific">Vibrio variabilis</name>
    <dbReference type="NCBI Taxonomy" id="990271"/>
    <lineage>
        <taxon>Bacteria</taxon>
        <taxon>Pseudomonadati</taxon>
        <taxon>Pseudomonadota</taxon>
        <taxon>Gammaproteobacteria</taxon>
        <taxon>Vibrionales</taxon>
        <taxon>Vibrionaceae</taxon>
        <taxon>Vibrio</taxon>
    </lineage>
</organism>
<dbReference type="CDD" id="cd02440">
    <property type="entry name" value="AdoMet_MTases"/>
    <property type="match status" value="1"/>
</dbReference>
<evidence type="ECO:0000256" key="2">
    <source>
        <dbReference type="ARBA" id="ARBA00022603"/>
    </source>
</evidence>
<comment type="similarity">
    <text evidence="6">Belongs to the methyltransferase superfamily. tRNA (adenine-N(6)-)-methyltransferase family.</text>
</comment>
<dbReference type="PANTHER" id="PTHR47739">
    <property type="entry name" value="TRNA1(VAL) (ADENINE(37)-N6)-METHYLTRANSFERASE"/>
    <property type="match status" value="1"/>
</dbReference>
<proteinExistence type="inferred from homology"/>
<comment type="catalytic activity">
    <reaction evidence="6">
        <text>adenosine(37) in tRNA1(Val) + S-adenosyl-L-methionine = N(6)-methyladenosine(37) in tRNA1(Val) + S-adenosyl-L-homocysteine + H(+)</text>
        <dbReference type="Rhea" id="RHEA:43160"/>
        <dbReference type="Rhea" id="RHEA-COMP:10369"/>
        <dbReference type="Rhea" id="RHEA-COMP:10370"/>
        <dbReference type="ChEBI" id="CHEBI:15378"/>
        <dbReference type="ChEBI" id="CHEBI:57856"/>
        <dbReference type="ChEBI" id="CHEBI:59789"/>
        <dbReference type="ChEBI" id="CHEBI:74411"/>
        <dbReference type="ChEBI" id="CHEBI:74449"/>
        <dbReference type="EC" id="2.1.1.223"/>
    </reaction>
</comment>
<dbReference type="EMBL" id="JRWM01000011">
    <property type="protein sequence ID" value="KHA60899.1"/>
    <property type="molecule type" value="Genomic_DNA"/>
</dbReference>
<feature type="domain" description="Methyltransferase small" evidence="7">
    <location>
        <begin position="42"/>
        <end position="132"/>
    </location>
</feature>
<evidence type="ECO:0000313" key="8">
    <source>
        <dbReference type="EMBL" id="KHA60899.1"/>
    </source>
</evidence>
<evidence type="ECO:0000256" key="4">
    <source>
        <dbReference type="ARBA" id="ARBA00022691"/>
    </source>
</evidence>
<name>A0ABR4YBN5_9VIBR</name>